<dbReference type="InterPro" id="IPR013761">
    <property type="entry name" value="SAM/pointed_sf"/>
</dbReference>
<dbReference type="AlphaFoldDB" id="A0A8J9YQ80"/>
<evidence type="ECO:0000256" key="2">
    <source>
        <dbReference type="SAM" id="Phobius"/>
    </source>
</evidence>
<evidence type="ECO:0000313" key="3">
    <source>
        <dbReference type="EMBL" id="CAH1229961.1"/>
    </source>
</evidence>
<feature type="transmembrane region" description="Helical" evidence="2">
    <location>
        <begin position="230"/>
        <end position="255"/>
    </location>
</feature>
<feature type="transmembrane region" description="Helical" evidence="2">
    <location>
        <begin position="261"/>
        <end position="280"/>
    </location>
</feature>
<dbReference type="OrthoDB" id="10055995at2759"/>
<evidence type="ECO:0000256" key="1">
    <source>
        <dbReference type="SAM" id="MobiDB-lite"/>
    </source>
</evidence>
<keyword evidence="2" id="KW-0472">Membrane</keyword>
<organism evidence="3 4">
    <name type="scientific">Branchiostoma lanceolatum</name>
    <name type="common">Common lancelet</name>
    <name type="synonym">Amphioxus lanceolatum</name>
    <dbReference type="NCBI Taxonomy" id="7740"/>
    <lineage>
        <taxon>Eukaryota</taxon>
        <taxon>Metazoa</taxon>
        <taxon>Chordata</taxon>
        <taxon>Cephalochordata</taxon>
        <taxon>Leptocardii</taxon>
        <taxon>Amphioxiformes</taxon>
        <taxon>Branchiostomatidae</taxon>
        <taxon>Branchiostoma</taxon>
    </lineage>
</organism>
<protein>
    <submittedName>
        <fullName evidence="3">Hypp265 protein</fullName>
    </submittedName>
</protein>
<keyword evidence="4" id="KW-1185">Reference proteome</keyword>
<gene>
    <name evidence="3" type="primary">Hypp265</name>
    <name evidence="3" type="ORF">BLAG_LOCUS943</name>
</gene>
<name>A0A8J9YQ80_BRALA</name>
<reference evidence="3" key="1">
    <citation type="submission" date="2022-01" db="EMBL/GenBank/DDBJ databases">
        <authorList>
            <person name="Braso-Vives M."/>
        </authorList>
    </citation>
    <scope>NUCLEOTIDE SEQUENCE</scope>
</reference>
<accession>A0A8J9YQ80</accession>
<keyword evidence="2" id="KW-0812">Transmembrane</keyword>
<dbReference type="CDD" id="cd09487">
    <property type="entry name" value="SAM_superfamily"/>
    <property type="match status" value="1"/>
</dbReference>
<keyword evidence="2" id="KW-1133">Transmembrane helix</keyword>
<evidence type="ECO:0000313" key="4">
    <source>
        <dbReference type="Proteomes" id="UP000838412"/>
    </source>
</evidence>
<sequence>MAPNVSVFHVDVAVKTTLVVINQEGGPFAMSDEMLKANKILLDSIENITSGGLQGELPRDFKWMLGDLEIGILKSSIEIQAKVRKLLNLCSLVREAVDDNTQPLDKFLENINLSKYVEAVTSAFEGLTIEDFTDDLTDEDLATELEPHITSKIHRKKVVREIKKCGAKKDDLPEVTKEMRETLVEILKLSEKMANDIPLIKQKMRDAIKSKQRVQENCQNDKKYSSWAKFAFGSLCVVGAVATLGVGIAVAGGALAVGTGAAAAGVLVTGAAASGCYAYYSHKKTLELSDYMAQLEGTLDAMDVAQRHVEKRETDWMNFVHDPASQAQTDQSQVGKRVSKLPSSTTHKKKFQKDMEKSEKTLQKFDEGMTCLKDTANAVLKVLHG</sequence>
<feature type="compositionally biased region" description="Polar residues" evidence="1">
    <location>
        <begin position="325"/>
        <end position="334"/>
    </location>
</feature>
<dbReference type="EMBL" id="OV696686">
    <property type="protein sequence ID" value="CAH1229961.1"/>
    <property type="molecule type" value="Genomic_DNA"/>
</dbReference>
<dbReference type="Gene3D" id="1.10.150.50">
    <property type="entry name" value="Transcription Factor, Ets-1"/>
    <property type="match status" value="1"/>
</dbReference>
<feature type="region of interest" description="Disordered" evidence="1">
    <location>
        <begin position="325"/>
        <end position="356"/>
    </location>
</feature>
<proteinExistence type="predicted"/>
<dbReference type="Proteomes" id="UP000838412">
    <property type="component" value="Chromosome 1"/>
</dbReference>